<protein>
    <recommendedName>
        <fullName evidence="4">Phosphatidylglycerol/phosphatidylinositol transfer protein</fullName>
    </recommendedName>
</protein>
<dbReference type="SMART" id="SM00737">
    <property type="entry name" value="ML"/>
    <property type="match status" value="1"/>
</dbReference>
<evidence type="ECO:0000313" key="10">
    <source>
        <dbReference type="EMBL" id="KAK5167214.1"/>
    </source>
</evidence>
<keyword evidence="11" id="KW-1185">Reference proteome</keyword>
<dbReference type="AlphaFoldDB" id="A0AAV9P5G7"/>
<dbReference type="InterPro" id="IPR033917">
    <property type="entry name" value="ML_PG-PI_TP"/>
</dbReference>
<feature type="domain" description="MD-2-related lipid-recognition" evidence="9">
    <location>
        <begin position="42"/>
        <end position="163"/>
    </location>
</feature>
<dbReference type="CDD" id="cd00917">
    <property type="entry name" value="PG-PI_TP"/>
    <property type="match status" value="1"/>
</dbReference>
<dbReference type="GO" id="GO:0032366">
    <property type="term" value="P:intracellular sterol transport"/>
    <property type="evidence" value="ECO:0007669"/>
    <property type="project" value="InterPro"/>
</dbReference>
<dbReference type="EMBL" id="JAVRRT010000012">
    <property type="protein sequence ID" value="KAK5167214.1"/>
    <property type="molecule type" value="Genomic_DNA"/>
</dbReference>
<comment type="subunit">
    <text evidence="3">Monomer.</text>
</comment>
<gene>
    <name evidence="10" type="primary">NPC2</name>
    <name evidence="10" type="ORF">LTR77_007945</name>
</gene>
<evidence type="ECO:0000256" key="3">
    <source>
        <dbReference type="ARBA" id="ARBA00011245"/>
    </source>
</evidence>
<feature type="chain" id="PRO_5043765510" description="Phosphatidylglycerol/phosphatidylinositol transfer protein" evidence="8">
    <location>
        <begin position="19"/>
        <end position="178"/>
    </location>
</feature>
<evidence type="ECO:0000256" key="5">
    <source>
        <dbReference type="ARBA" id="ARBA00022448"/>
    </source>
</evidence>
<comment type="function">
    <text evidence="1">Catalyzes the intermembrane transfer of phosphatidylglycerol and phosphatidylinositol.</text>
</comment>
<evidence type="ECO:0000256" key="6">
    <source>
        <dbReference type="ARBA" id="ARBA00022729"/>
    </source>
</evidence>
<name>A0AAV9P5G7_9PEZI</name>
<evidence type="ECO:0000259" key="9">
    <source>
        <dbReference type="SMART" id="SM00737"/>
    </source>
</evidence>
<feature type="signal peptide" evidence="8">
    <location>
        <begin position="1"/>
        <end position="18"/>
    </location>
</feature>
<evidence type="ECO:0000313" key="11">
    <source>
        <dbReference type="Proteomes" id="UP001337655"/>
    </source>
</evidence>
<organism evidence="10 11">
    <name type="scientific">Saxophila tyrrhenica</name>
    <dbReference type="NCBI Taxonomy" id="1690608"/>
    <lineage>
        <taxon>Eukaryota</taxon>
        <taxon>Fungi</taxon>
        <taxon>Dikarya</taxon>
        <taxon>Ascomycota</taxon>
        <taxon>Pezizomycotina</taxon>
        <taxon>Dothideomycetes</taxon>
        <taxon>Dothideomycetidae</taxon>
        <taxon>Mycosphaerellales</taxon>
        <taxon>Extremaceae</taxon>
        <taxon>Saxophila</taxon>
    </lineage>
</organism>
<keyword evidence="5" id="KW-0813">Transport</keyword>
<dbReference type="PANTHER" id="PTHR11306:SF0">
    <property type="entry name" value="PHOSPHATIDYLGLYCEROL_PHOSPHATIDYLINOSITOL TRANSFER PROTEIN"/>
    <property type="match status" value="1"/>
</dbReference>
<evidence type="ECO:0000256" key="1">
    <source>
        <dbReference type="ARBA" id="ARBA00002053"/>
    </source>
</evidence>
<accession>A0AAV9P5G7</accession>
<evidence type="ECO:0000256" key="7">
    <source>
        <dbReference type="ARBA" id="ARBA00023055"/>
    </source>
</evidence>
<reference evidence="10 11" key="1">
    <citation type="submission" date="2023-08" db="EMBL/GenBank/DDBJ databases">
        <title>Black Yeasts Isolated from many extreme environments.</title>
        <authorList>
            <person name="Coleine C."/>
            <person name="Stajich J.E."/>
            <person name="Selbmann L."/>
        </authorList>
    </citation>
    <scope>NUCLEOTIDE SEQUENCE [LARGE SCALE GENOMIC DNA]</scope>
    <source>
        <strain evidence="10 11">CCFEE 5935</strain>
    </source>
</reference>
<keyword evidence="7" id="KW-0445">Lipid transport</keyword>
<dbReference type="RefSeq" id="XP_064657022.1">
    <property type="nucleotide sequence ID" value="XM_064805180.1"/>
</dbReference>
<dbReference type="InterPro" id="IPR039670">
    <property type="entry name" value="NPC2-like"/>
</dbReference>
<comment type="caution">
    <text evidence="10">The sequence shown here is derived from an EMBL/GenBank/DDBJ whole genome shotgun (WGS) entry which is preliminary data.</text>
</comment>
<dbReference type="Gene3D" id="2.60.40.770">
    <property type="match status" value="1"/>
</dbReference>
<evidence type="ECO:0000256" key="2">
    <source>
        <dbReference type="ARBA" id="ARBA00006370"/>
    </source>
</evidence>
<comment type="similarity">
    <text evidence="2">Belongs to the NPC2 family.</text>
</comment>
<dbReference type="InterPro" id="IPR014756">
    <property type="entry name" value="Ig_E-set"/>
</dbReference>
<dbReference type="FunFam" id="2.60.40.770:FF:000004">
    <property type="entry name" value="Phosphatidylglycerol/phosphatidylinositol transfer protein"/>
    <property type="match status" value="1"/>
</dbReference>
<dbReference type="PANTHER" id="PTHR11306">
    <property type="entry name" value="NIEMANN PICK TYPE C2 PROTEIN NPC2-RELATED"/>
    <property type="match status" value="1"/>
</dbReference>
<sequence>MKLFALLTSSLLATAVSASIFGSSIEVAPYDDALDVPGKNPLQHCQDPKDDILDLESVDLDPNPPLPGKTLKITATGTLSQNVTEGAKVHLQVKWGLVTIIKMTNDLCDAGKEVDLKCPIEKGEITLEKEVKLPKEIPPGKYNVIADVETKDEDRVTCLTATVEFKRGGNMVVHQGLK</sequence>
<keyword evidence="6 8" id="KW-0732">Signal</keyword>
<evidence type="ECO:0000256" key="4">
    <source>
        <dbReference type="ARBA" id="ARBA00016056"/>
    </source>
</evidence>
<dbReference type="Proteomes" id="UP001337655">
    <property type="component" value="Unassembled WGS sequence"/>
</dbReference>
<dbReference type="GO" id="GO:0032934">
    <property type="term" value="F:sterol binding"/>
    <property type="evidence" value="ECO:0007669"/>
    <property type="project" value="InterPro"/>
</dbReference>
<dbReference type="SUPFAM" id="SSF81296">
    <property type="entry name" value="E set domains"/>
    <property type="match status" value="1"/>
</dbReference>
<dbReference type="InterPro" id="IPR003172">
    <property type="entry name" value="ML_dom"/>
</dbReference>
<dbReference type="GeneID" id="89929279"/>
<proteinExistence type="inferred from homology"/>
<evidence type="ECO:0000256" key="8">
    <source>
        <dbReference type="SAM" id="SignalP"/>
    </source>
</evidence>
<dbReference type="Pfam" id="PF02221">
    <property type="entry name" value="E1_DerP2_DerF2"/>
    <property type="match status" value="1"/>
</dbReference>